<keyword evidence="1" id="KW-0732">Signal</keyword>
<sequence>MGSAAALLCLLLCTLHLTAGASAKPHYVVLFPSVLYYPYPGKVHIHLMDLDEPVRVTLHLASSHRIPNVTLEAQGSDILQLNWPRFSNISTSPPGIQEVAHLHVSIQGGSLQVSEQKEVLVKAPDLRTLVQTDKRVYKPGETEPPPCAPSPAPQVRADAARPCVQDPRGNRVAEWRAVSPRQGIVDLSFPLVAEPALGTYIIKVEGKRHEFSVEEYGVPHFEGLIRLPRVVMVQDEKIPLDVCGWYPSGRTFRGRAEGTLCQGHRYNFREGSATICAEFKGRTGRNGCFSTEVPVASFNLTTFYETRLYAHALLLEEGTG</sequence>
<evidence type="ECO:0000259" key="2">
    <source>
        <dbReference type="Pfam" id="PF01835"/>
    </source>
</evidence>
<comment type="caution">
    <text evidence="4">The sequence shown here is derived from an EMBL/GenBank/DDBJ whole genome shotgun (WGS) entry which is preliminary data.</text>
</comment>
<evidence type="ECO:0000256" key="1">
    <source>
        <dbReference type="SAM" id="SignalP"/>
    </source>
</evidence>
<dbReference type="Pfam" id="PF17791">
    <property type="entry name" value="MG3"/>
    <property type="match status" value="1"/>
</dbReference>
<feature type="signal peptide" evidence="1">
    <location>
        <begin position="1"/>
        <end position="23"/>
    </location>
</feature>
<feature type="chain" id="PRO_5029915457" evidence="1">
    <location>
        <begin position="24"/>
        <end position="320"/>
    </location>
</feature>
<dbReference type="PANTHER" id="PTHR11412">
    <property type="entry name" value="MACROGLOBULIN / COMPLEMENT"/>
    <property type="match status" value="1"/>
</dbReference>
<dbReference type="PANTHER" id="PTHR11412:SF185">
    <property type="entry name" value="ALPHA-2-MACROGLOBULIN-LIKE PROTEIN 1"/>
    <property type="match status" value="1"/>
</dbReference>
<gene>
    <name evidence="4" type="primary">A2m_2</name>
    <name evidence="4" type="ORF">GLAPRA_R15418</name>
</gene>
<dbReference type="Gene3D" id="2.60.40.1930">
    <property type="match status" value="1"/>
</dbReference>
<evidence type="ECO:0000259" key="3">
    <source>
        <dbReference type="Pfam" id="PF17791"/>
    </source>
</evidence>
<feature type="non-terminal residue" evidence="4">
    <location>
        <position position="1"/>
    </location>
</feature>
<dbReference type="EMBL" id="VWPO01004403">
    <property type="protein sequence ID" value="NXY78529.1"/>
    <property type="molecule type" value="Genomic_DNA"/>
</dbReference>
<feature type="domain" description="Macroglobulin" evidence="3">
    <location>
        <begin position="215"/>
        <end position="301"/>
    </location>
</feature>
<name>A0A7L4ML82_GLAPT</name>
<dbReference type="Pfam" id="PF01835">
    <property type="entry name" value="MG2"/>
    <property type="match status" value="1"/>
</dbReference>
<dbReference type="InterPro" id="IPR050473">
    <property type="entry name" value="A2M/Complement_sys"/>
</dbReference>
<evidence type="ECO:0000313" key="5">
    <source>
        <dbReference type="Proteomes" id="UP000583049"/>
    </source>
</evidence>
<accession>A0A7L4ML82</accession>
<feature type="non-terminal residue" evidence="4">
    <location>
        <position position="320"/>
    </location>
</feature>
<proteinExistence type="predicted"/>
<reference evidence="4 5" key="1">
    <citation type="submission" date="2019-09" db="EMBL/GenBank/DDBJ databases">
        <title>Bird 10,000 Genomes (B10K) Project - Family phase.</title>
        <authorList>
            <person name="Zhang G."/>
        </authorList>
    </citation>
    <scope>NUCLEOTIDE SEQUENCE [LARGE SCALE GENOMIC DNA]</scope>
    <source>
        <strain evidence="4">B10K-CU-031-08</strain>
        <tissue evidence="4">Muscle</tissue>
    </source>
</reference>
<organism evidence="4 5">
    <name type="scientific">Glareola pratincola</name>
    <name type="common">Collared pratincole</name>
    <name type="synonym">Hirundo pratincola</name>
    <dbReference type="NCBI Taxonomy" id="43316"/>
    <lineage>
        <taxon>Eukaryota</taxon>
        <taxon>Metazoa</taxon>
        <taxon>Chordata</taxon>
        <taxon>Craniata</taxon>
        <taxon>Vertebrata</taxon>
        <taxon>Euteleostomi</taxon>
        <taxon>Archelosauria</taxon>
        <taxon>Archosauria</taxon>
        <taxon>Dinosauria</taxon>
        <taxon>Saurischia</taxon>
        <taxon>Theropoda</taxon>
        <taxon>Coelurosauria</taxon>
        <taxon>Aves</taxon>
        <taxon>Neognathae</taxon>
        <taxon>Neoaves</taxon>
        <taxon>Charadriiformes</taxon>
        <taxon>Glareolidae</taxon>
        <taxon>Glareola</taxon>
    </lineage>
</organism>
<dbReference type="AlphaFoldDB" id="A0A7L4ML82"/>
<evidence type="ECO:0000313" key="4">
    <source>
        <dbReference type="EMBL" id="NXY78529.1"/>
    </source>
</evidence>
<dbReference type="GO" id="GO:0004866">
    <property type="term" value="F:endopeptidase inhibitor activity"/>
    <property type="evidence" value="ECO:0007669"/>
    <property type="project" value="InterPro"/>
</dbReference>
<feature type="domain" description="Macroglobulin" evidence="2">
    <location>
        <begin position="129"/>
        <end position="207"/>
    </location>
</feature>
<dbReference type="Proteomes" id="UP000583049">
    <property type="component" value="Unassembled WGS sequence"/>
</dbReference>
<dbReference type="InterPro" id="IPR041555">
    <property type="entry name" value="MG3"/>
</dbReference>
<protein>
    <submittedName>
        <fullName evidence="4">A2MG protein</fullName>
    </submittedName>
</protein>
<keyword evidence="5" id="KW-1185">Reference proteome</keyword>
<dbReference type="InterPro" id="IPR002890">
    <property type="entry name" value="MG2"/>
</dbReference>